<dbReference type="Proteomes" id="UP000276133">
    <property type="component" value="Unassembled WGS sequence"/>
</dbReference>
<name>A0A3M7SV80_BRAPC</name>
<organism evidence="2 3">
    <name type="scientific">Brachionus plicatilis</name>
    <name type="common">Marine rotifer</name>
    <name type="synonym">Brachionus muelleri</name>
    <dbReference type="NCBI Taxonomy" id="10195"/>
    <lineage>
        <taxon>Eukaryota</taxon>
        <taxon>Metazoa</taxon>
        <taxon>Spiralia</taxon>
        <taxon>Gnathifera</taxon>
        <taxon>Rotifera</taxon>
        <taxon>Eurotatoria</taxon>
        <taxon>Monogononta</taxon>
        <taxon>Pseudotrocha</taxon>
        <taxon>Ploima</taxon>
        <taxon>Brachionidae</taxon>
        <taxon>Brachionus</taxon>
    </lineage>
</organism>
<evidence type="ECO:0000256" key="1">
    <source>
        <dbReference type="SAM" id="Phobius"/>
    </source>
</evidence>
<keyword evidence="1" id="KW-1133">Transmembrane helix</keyword>
<dbReference type="AlphaFoldDB" id="A0A3M7SV80"/>
<dbReference type="EMBL" id="REGN01000731">
    <property type="protein sequence ID" value="RNA39609.1"/>
    <property type="molecule type" value="Genomic_DNA"/>
</dbReference>
<reference evidence="2 3" key="1">
    <citation type="journal article" date="2018" name="Sci. Rep.">
        <title>Genomic signatures of local adaptation to the degree of environmental predictability in rotifers.</title>
        <authorList>
            <person name="Franch-Gras L."/>
            <person name="Hahn C."/>
            <person name="Garcia-Roger E.M."/>
            <person name="Carmona M.J."/>
            <person name="Serra M."/>
            <person name="Gomez A."/>
        </authorList>
    </citation>
    <scope>NUCLEOTIDE SEQUENCE [LARGE SCALE GENOMIC DNA]</scope>
    <source>
        <strain evidence="2">HYR1</strain>
    </source>
</reference>
<keyword evidence="1" id="KW-0812">Transmembrane</keyword>
<accession>A0A3M7SV80</accession>
<proteinExistence type="predicted"/>
<sequence>MTLKKKLTKHFFKEPYNNVKNIIHNWDPNHQLNILILVVIFGAFFVHILGHCRIERWWIT</sequence>
<evidence type="ECO:0000313" key="3">
    <source>
        <dbReference type="Proteomes" id="UP000276133"/>
    </source>
</evidence>
<keyword evidence="3" id="KW-1185">Reference proteome</keyword>
<keyword evidence="1" id="KW-0472">Membrane</keyword>
<gene>
    <name evidence="2" type="ORF">BpHYR1_044264</name>
</gene>
<comment type="caution">
    <text evidence="2">The sequence shown here is derived from an EMBL/GenBank/DDBJ whole genome shotgun (WGS) entry which is preliminary data.</text>
</comment>
<evidence type="ECO:0000313" key="2">
    <source>
        <dbReference type="EMBL" id="RNA39609.1"/>
    </source>
</evidence>
<protein>
    <submittedName>
        <fullName evidence="2">Uncharacterized protein</fullName>
    </submittedName>
</protein>
<feature type="transmembrane region" description="Helical" evidence="1">
    <location>
        <begin position="32"/>
        <end position="50"/>
    </location>
</feature>